<feature type="transmembrane region" description="Helical" evidence="1">
    <location>
        <begin position="106"/>
        <end position="128"/>
    </location>
</feature>
<accession>A0A090IY82</accession>
<dbReference type="AlphaFoldDB" id="A0A090IY82"/>
<feature type="transmembrane region" description="Helical" evidence="1">
    <location>
        <begin position="148"/>
        <end position="172"/>
    </location>
</feature>
<dbReference type="Proteomes" id="UP000040576">
    <property type="component" value="Unassembled WGS sequence"/>
</dbReference>
<evidence type="ECO:0008006" key="4">
    <source>
        <dbReference type="Google" id="ProtNLM"/>
    </source>
</evidence>
<name>A0A090IY82_9BACI</name>
<protein>
    <recommendedName>
        <fullName evidence="4">Glycerophosphoryl diester phosphodiesterase membrane domain-containing protein</fullName>
    </recommendedName>
</protein>
<keyword evidence="1" id="KW-0812">Transmembrane</keyword>
<proteinExistence type="predicted"/>
<organism evidence="2 3">
    <name type="scientific">Caldibacillus thermoamylovorans</name>
    <dbReference type="NCBI Taxonomy" id="35841"/>
    <lineage>
        <taxon>Bacteria</taxon>
        <taxon>Bacillati</taxon>
        <taxon>Bacillota</taxon>
        <taxon>Bacilli</taxon>
        <taxon>Bacillales</taxon>
        <taxon>Bacillaceae</taxon>
        <taxon>Caldibacillus</taxon>
    </lineage>
</organism>
<evidence type="ECO:0000313" key="3">
    <source>
        <dbReference type="Proteomes" id="UP000040576"/>
    </source>
</evidence>
<feature type="transmembrane region" description="Helical" evidence="1">
    <location>
        <begin position="52"/>
        <end position="74"/>
    </location>
</feature>
<dbReference type="EMBL" id="CCRF01000022">
    <property type="protein sequence ID" value="CEE00500.1"/>
    <property type="molecule type" value="Genomic_DNA"/>
</dbReference>
<reference evidence="2 3" key="1">
    <citation type="submission" date="2014-07" db="EMBL/GenBank/DDBJ databases">
        <authorList>
            <person name="Wibberg Daniel"/>
        </authorList>
    </citation>
    <scope>NUCLEOTIDE SEQUENCE [LARGE SCALE GENOMIC DNA]</scope>
</reference>
<sequence>MKRSEVLRYSKIGMETLLTSIKFFYSHISLLCVSLIPSVIRAIQMLNPSAPFWLEGIVFITRCFLFVLIIIMMTKSKINDLRDKNFWDKLGHSASIQFQKNWPYGFLAQIIVFLVLLYGVGNLFIMLLSWIFSSNAGLIGIQSTDSNALYNACIYFLKNMSVIPLTLVYIVYISGLRPVKN</sequence>
<evidence type="ECO:0000256" key="1">
    <source>
        <dbReference type="SAM" id="Phobius"/>
    </source>
</evidence>
<feature type="transmembrane region" description="Helical" evidence="1">
    <location>
        <begin position="21"/>
        <end position="40"/>
    </location>
</feature>
<keyword evidence="1" id="KW-0472">Membrane</keyword>
<keyword evidence="3" id="KW-1185">Reference proteome</keyword>
<keyword evidence="1" id="KW-1133">Transmembrane helix</keyword>
<evidence type="ECO:0000313" key="2">
    <source>
        <dbReference type="EMBL" id="CEE00500.1"/>
    </source>
</evidence>
<gene>
    <name evidence="2" type="ORF">BT1A1_0645</name>
</gene>